<dbReference type="Proteomes" id="UP000630594">
    <property type="component" value="Unassembled WGS sequence"/>
</dbReference>
<reference evidence="9" key="4">
    <citation type="submission" date="2019-03" db="EMBL/GenBank/DDBJ databases">
        <authorList>
            <person name="Huang Y."/>
        </authorList>
    </citation>
    <scope>NUCLEOTIDE SEQUENCE</scope>
    <source>
        <strain evidence="9">JCM 16608</strain>
    </source>
</reference>
<dbReference type="AlphaFoldDB" id="A0A4P7UG14"/>
<evidence type="ECO:0000256" key="3">
    <source>
        <dbReference type="ARBA" id="ARBA00022692"/>
    </source>
</evidence>
<feature type="transmembrane region" description="Helical" evidence="6">
    <location>
        <begin position="23"/>
        <end position="42"/>
    </location>
</feature>
<feature type="transmembrane region" description="Helical" evidence="6">
    <location>
        <begin position="359"/>
        <end position="382"/>
    </location>
</feature>
<evidence type="ECO:0000313" key="9">
    <source>
        <dbReference type="EMBL" id="QCC78218.1"/>
    </source>
</evidence>
<accession>A0A4P7UG14</accession>
<evidence type="ECO:0000313" key="8">
    <source>
        <dbReference type="EMBL" id="GGD20836.1"/>
    </source>
</evidence>
<evidence type="ECO:0000256" key="5">
    <source>
        <dbReference type="ARBA" id="ARBA00023136"/>
    </source>
</evidence>
<organism evidence="9 10">
    <name type="scientific">Nocardioides daphniae</name>
    <dbReference type="NCBI Taxonomy" id="402297"/>
    <lineage>
        <taxon>Bacteria</taxon>
        <taxon>Bacillati</taxon>
        <taxon>Actinomycetota</taxon>
        <taxon>Actinomycetes</taxon>
        <taxon>Propionibacteriales</taxon>
        <taxon>Nocardioidaceae</taxon>
        <taxon>Nocardioides</taxon>
    </lineage>
</organism>
<keyword evidence="2" id="KW-1003">Cell membrane</keyword>
<reference evidence="8" key="2">
    <citation type="journal article" date="2014" name="Int. J. Syst. Evol. Microbiol.">
        <title>Complete genome of a new Firmicutes species belonging to the dominant human colonic microbiota ('Ruminococcus bicirculans') reveals two chromosomes and a selective capacity to utilize plant glucans.</title>
        <authorList>
            <consortium name="NISC Comparative Sequencing Program"/>
            <person name="Wegmann U."/>
            <person name="Louis P."/>
            <person name="Goesmann A."/>
            <person name="Henrissat B."/>
            <person name="Duncan S.H."/>
            <person name="Flint H.J."/>
        </authorList>
    </citation>
    <scope>NUCLEOTIDE SEQUENCE</scope>
    <source>
        <strain evidence="8">CCM 7403</strain>
    </source>
</reference>
<evidence type="ECO:0000313" key="11">
    <source>
        <dbReference type="Proteomes" id="UP000630594"/>
    </source>
</evidence>
<dbReference type="EMBL" id="CP038462">
    <property type="protein sequence ID" value="QCC78218.1"/>
    <property type="molecule type" value="Genomic_DNA"/>
</dbReference>
<feature type="transmembrane region" description="Helical" evidence="6">
    <location>
        <begin position="402"/>
        <end position="419"/>
    </location>
</feature>
<protein>
    <submittedName>
        <fullName evidence="9">MFS transporter</fullName>
    </submittedName>
</protein>
<feature type="transmembrane region" description="Helical" evidence="6">
    <location>
        <begin position="265"/>
        <end position="285"/>
    </location>
</feature>
<dbReference type="GO" id="GO:0005886">
    <property type="term" value="C:plasma membrane"/>
    <property type="evidence" value="ECO:0007669"/>
    <property type="project" value="UniProtKB-SubCell"/>
</dbReference>
<dbReference type="PANTHER" id="PTHR43124:SF3">
    <property type="entry name" value="CHLORAMPHENICOL EFFLUX PUMP RV0191"/>
    <property type="match status" value="1"/>
</dbReference>
<comment type="subcellular location">
    <subcellularLocation>
        <location evidence="1">Cell membrane</location>
        <topology evidence="1">Multi-pass membrane protein</topology>
    </subcellularLocation>
</comment>
<keyword evidence="5 6" id="KW-0472">Membrane</keyword>
<evidence type="ECO:0000259" key="7">
    <source>
        <dbReference type="PROSITE" id="PS50850"/>
    </source>
</evidence>
<dbReference type="InterPro" id="IPR036259">
    <property type="entry name" value="MFS_trans_sf"/>
</dbReference>
<feature type="transmembrane region" description="Helical" evidence="6">
    <location>
        <begin position="297"/>
        <end position="317"/>
    </location>
</feature>
<feature type="transmembrane region" description="Helical" evidence="6">
    <location>
        <begin position="323"/>
        <end position="347"/>
    </location>
</feature>
<feature type="transmembrane region" description="Helical" evidence="6">
    <location>
        <begin position="121"/>
        <end position="141"/>
    </location>
</feature>
<gene>
    <name evidence="9" type="ORF">E2C04_15335</name>
    <name evidence="8" type="ORF">GCM10007231_19980</name>
</gene>
<feature type="transmembrane region" description="Helical" evidence="6">
    <location>
        <begin position="153"/>
        <end position="172"/>
    </location>
</feature>
<feature type="transmembrane region" description="Helical" evidence="6">
    <location>
        <begin position="178"/>
        <end position="199"/>
    </location>
</feature>
<name>A0A4P7UG14_9ACTN</name>
<proteinExistence type="predicted"/>
<dbReference type="EMBL" id="BMCK01000003">
    <property type="protein sequence ID" value="GGD20836.1"/>
    <property type="molecule type" value="Genomic_DNA"/>
</dbReference>
<dbReference type="InterPro" id="IPR020846">
    <property type="entry name" value="MFS_dom"/>
</dbReference>
<feature type="domain" description="Major facilitator superfamily (MFS) profile" evidence="7">
    <location>
        <begin position="25"/>
        <end position="424"/>
    </location>
</feature>
<evidence type="ECO:0000256" key="4">
    <source>
        <dbReference type="ARBA" id="ARBA00022989"/>
    </source>
</evidence>
<feature type="transmembrane region" description="Helical" evidence="6">
    <location>
        <begin position="86"/>
        <end position="109"/>
    </location>
</feature>
<dbReference type="PROSITE" id="PS50850">
    <property type="entry name" value="MFS"/>
    <property type="match status" value="1"/>
</dbReference>
<keyword evidence="4 6" id="KW-1133">Transmembrane helix</keyword>
<reference evidence="9 10" key="1">
    <citation type="journal article" date="2008" name="Int. J. Syst. Evol. Microbiol.">
        <title>Nocardioides daphniae sp. nov., isolated from Daphnia cucullata (Crustacea: Cladocera).</title>
        <authorList>
            <person name="Toth E.M."/>
            <person name="Keki Z."/>
            <person name="Homonnay Z.G."/>
            <person name="Borsodi A.K."/>
            <person name="Marialigeti K."/>
            <person name="Schumann P."/>
        </authorList>
    </citation>
    <scope>NUCLEOTIDE SEQUENCE [LARGE SCALE GENOMIC DNA]</scope>
    <source>
        <strain evidence="9 10">JCM 16608</strain>
    </source>
</reference>
<dbReference type="Pfam" id="PF07690">
    <property type="entry name" value="MFS_1"/>
    <property type="match status" value="1"/>
</dbReference>
<evidence type="ECO:0000313" key="10">
    <source>
        <dbReference type="Proteomes" id="UP000297025"/>
    </source>
</evidence>
<dbReference type="Proteomes" id="UP000297025">
    <property type="component" value="Chromosome"/>
</dbReference>
<sequence length="451" mass="47956">MPLGQTGPVQGEQIHDIGRSRAWMVWTVAVSVYVLAVFHRSSLGVAGLLAADRFGIAATQLAFFTVLQLVVYAAMQVPVGVMLDRFGARALLCSGLVVMTSAQFAFAFADSFVVATVARGFVGAGDAMVFVTVVRLVAVWFRPTQVPMTTQLTGWAGQLGAVVAAAPLTLLLDQLGWTRAFAVTSSIGVVLLVAVVLVVKDSPYAVVRESAETLREVVASVGRVWRNPGVRLGFWVHFTTQFPFNVFVLLWGFPFLVRGQGWSEVAAGTLLMAMTGWVILSGAVIGQLTARLPLHRARMAIVVVVAIVVVWSVVLLLDGPAPVGLVLVMAACVATGGPSSVIGFDIIRTFTPVRAVGRATALVNVGGFVASLVTIALIGLLLDAVEPGGAGAYDLADFRLAFAAQYLCWAIGLVQLVRLRRLARAHLDRTHPGAIEVLRSGQAWLPDDHRP</sequence>
<keyword evidence="3 6" id="KW-0812">Transmembrane</keyword>
<dbReference type="SUPFAM" id="SSF103473">
    <property type="entry name" value="MFS general substrate transporter"/>
    <property type="match status" value="1"/>
</dbReference>
<dbReference type="InterPro" id="IPR050189">
    <property type="entry name" value="MFS_Efflux_Transporters"/>
</dbReference>
<dbReference type="InterPro" id="IPR011701">
    <property type="entry name" value="MFS"/>
</dbReference>
<dbReference type="PANTHER" id="PTHR43124">
    <property type="entry name" value="PURINE EFFLUX PUMP PBUE"/>
    <property type="match status" value="1"/>
</dbReference>
<keyword evidence="11" id="KW-1185">Reference proteome</keyword>
<dbReference type="CDD" id="cd06174">
    <property type="entry name" value="MFS"/>
    <property type="match status" value="1"/>
</dbReference>
<dbReference type="GO" id="GO:0022857">
    <property type="term" value="F:transmembrane transporter activity"/>
    <property type="evidence" value="ECO:0007669"/>
    <property type="project" value="InterPro"/>
</dbReference>
<dbReference type="KEGG" id="ndp:E2C04_15335"/>
<dbReference type="Gene3D" id="1.20.1250.20">
    <property type="entry name" value="MFS general substrate transporter like domains"/>
    <property type="match status" value="1"/>
</dbReference>
<feature type="transmembrane region" description="Helical" evidence="6">
    <location>
        <begin position="232"/>
        <end position="253"/>
    </location>
</feature>
<feature type="transmembrane region" description="Helical" evidence="6">
    <location>
        <begin position="54"/>
        <end position="74"/>
    </location>
</feature>
<evidence type="ECO:0000256" key="2">
    <source>
        <dbReference type="ARBA" id="ARBA00022475"/>
    </source>
</evidence>
<evidence type="ECO:0000256" key="6">
    <source>
        <dbReference type="SAM" id="Phobius"/>
    </source>
</evidence>
<reference evidence="11" key="3">
    <citation type="journal article" date="2019" name="Int. J. Syst. Evol. Microbiol.">
        <title>The Global Catalogue of Microorganisms (GCM) 10K type strain sequencing project: providing services to taxonomists for standard genome sequencing and annotation.</title>
        <authorList>
            <consortium name="The Broad Institute Genomics Platform"/>
            <consortium name="The Broad Institute Genome Sequencing Center for Infectious Disease"/>
            <person name="Wu L."/>
            <person name="Ma J."/>
        </authorList>
    </citation>
    <scope>NUCLEOTIDE SEQUENCE [LARGE SCALE GENOMIC DNA]</scope>
    <source>
        <strain evidence="11">CCM 7403</strain>
    </source>
</reference>
<evidence type="ECO:0000256" key="1">
    <source>
        <dbReference type="ARBA" id="ARBA00004651"/>
    </source>
</evidence>
<reference evidence="8" key="5">
    <citation type="submission" date="2024-05" db="EMBL/GenBank/DDBJ databases">
        <authorList>
            <person name="Sun Q."/>
            <person name="Sedlacek I."/>
        </authorList>
    </citation>
    <scope>NUCLEOTIDE SEQUENCE</scope>
    <source>
        <strain evidence="8">CCM 7403</strain>
    </source>
</reference>
<dbReference type="OrthoDB" id="4332123at2"/>